<dbReference type="OrthoDB" id="3552651at2759"/>
<keyword evidence="3" id="KW-1185">Reference proteome</keyword>
<evidence type="ECO:0000256" key="1">
    <source>
        <dbReference type="SAM" id="SignalP"/>
    </source>
</evidence>
<feature type="chain" id="PRO_5014370068" description="Extracellular membrane protein CFEM domain-containing protein" evidence="1">
    <location>
        <begin position="20"/>
        <end position="178"/>
    </location>
</feature>
<gene>
    <name evidence="2" type="ORF">L207DRAFT_562617</name>
</gene>
<organism evidence="2 3">
    <name type="scientific">Hyaloscypha variabilis (strain UAMH 11265 / GT02V1 / F)</name>
    <name type="common">Meliniomyces variabilis</name>
    <dbReference type="NCBI Taxonomy" id="1149755"/>
    <lineage>
        <taxon>Eukaryota</taxon>
        <taxon>Fungi</taxon>
        <taxon>Dikarya</taxon>
        <taxon>Ascomycota</taxon>
        <taxon>Pezizomycotina</taxon>
        <taxon>Leotiomycetes</taxon>
        <taxon>Helotiales</taxon>
        <taxon>Hyaloscyphaceae</taxon>
        <taxon>Hyaloscypha</taxon>
        <taxon>Hyaloscypha variabilis</taxon>
    </lineage>
</organism>
<dbReference type="EMBL" id="KZ613940">
    <property type="protein sequence ID" value="PMD45432.1"/>
    <property type="molecule type" value="Genomic_DNA"/>
</dbReference>
<feature type="signal peptide" evidence="1">
    <location>
        <begin position="1"/>
        <end position="19"/>
    </location>
</feature>
<protein>
    <recommendedName>
        <fullName evidence="4">Extracellular membrane protein CFEM domain-containing protein</fullName>
    </recommendedName>
</protein>
<evidence type="ECO:0000313" key="3">
    <source>
        <dbReference type="Proteomes" id="UP000235786"/>
    </source>
</evidence>
<evidence type="ECO:0000313" key="2">
    <source>
        <dbReference type="EMBL" id="PMD45432.1"/>
    </source>
</evidence>
<keyword evidence="1" id="KW-0732">Signal</keyword>
<accession>A0A2J6S3T4</accession>
<dbReference type="Proteomes" id="UP000235786">
    <property type="component" value="Unassembled WGS sequence"/>
</dbReference>
<dbReference type="AlphaFoldDB" id="A0A2J6S3T4"/>
<proteinExistence type="predicted"/>
<sequence>MQLSYLFGTFMAFAAGTAAMPAPQSDCWSTCSTNCVSTGNLTCTCLTGARARDADPKPQSAEADCWLSCSLDCLSSGSLRGGLCSADGTCTCLEGIKKRDAAPTPQSAGTQRWETCSTNCPSSGSLRGGLCFADGNPFRTGVVDGSHRWREYGGYQDHVDFRDRDFYARNIDKNIELR</sequence>
<evidence type="ECO:0008006" key="4">
    <source>
        <dbReference type="Google" id="ProtNLM"/>
    </source>
</evidence>
<reference evidence="2 3" key="1">
    <citation type="submission" date="2016-04" db="EMBL/GenBank/DDBJ databases">
        <title>A degradative enzymes factory behind the ericoid mycorrhizal symbiosis.</title>
        <authorList>
            <consortium name="DOE Joint Genome Institute"/>
            <person name="Martino E."/>
            <person name="Morin E."/>
            <person name="Grelet G."/>
            <person name="Kuo A."/>
            <person name="Kohler A."/>
            <person name="Daghino S."/>
            <person name="Barry K."/>
            <person name="Choi C."/>
            <person name="Cichocki N."/>
            <person name="Clum A."/>
            <person name="Copeland A."/>
            <person name="Hainaut M."/>
            <person name="Haridas S."/>
            <person name="Labutti K."/>
            <person name="Lindquist E."/>
            <person name="Lipzen A."/>
            <person name="Khouja H.-R."/>
            <person name="Murat C."/>
            <person name="Ohm R."/>
            <person name="Olson A."/>
            <person name="Spatafora J."/>
            <person name="Veneault-Fourrey C."/>
            <person name="Henrissat B."/>
            <person name="Grigoriev I."/>
            <person name="Martin F."/>
            <person name="Perotto S."/>
        </authorList>
    </citation>
    <scope>NUCLEOTIDE SEQUENCE [LARGE SCALE GENOMIC DNA]</scope>
    <source>
        <strain evidence="2 3">F</strain>
    </source>
</reference>
<name>A0A2J6S3T4_HYAVF</name>